<feature type="transmembrane region" description="Helical" evidence="7">
    <location>
        <begin position="53"/>
        <end position="76"/>
    </location>
</feature>
<feature type="transmembrane region" description="Helical" evidence="7">
    <location>
        <begin position="83"/>
        <end position="104"/>
    </location>
</feature>
<evidence type="ECO:0000256" key="6">
    <source>
        <dbReference type="ARBA" id="ARBA00023136"/>
    </source>
</evidence>
<evidence type="ECO:0000256" key="3">
    <source>
        <dbReference type="ARBA" id="ARBA00022475"/>
    </source>
</evidence>
<dbReference type="PROSITE" id="PS50850">
    <property type="entry name" value="MFS"/>
    <property type="match status" value="1"/>
</dbReference>
<sequence>MAVDAGVEKSQFWWKTAGYIAWFTADTAAAAGLSLRVLAISLIGYAVSGSTLAAGWLGTASMIAQQVLSAFGGTFVDRHDRKLLIIINAIVGLLAWSSVALLIVLNDLSFPVLLVIAVVTSAINGFLSSATEAMLKSIIDIRNYPKARSLNEGRDATIAMAGSPIGGFLYSLYPWLPFVVSACLYAISGVAATTIHTAASRSQENIEQVDRQNRSSFMQDFVAGWAWSLHKRRLVIILAVAALINFGVNGVQYAIQLQLVSGNTHATLIGLISAGISLAMLVGSVIAGKLSDKIPVGTTVCIAFLFICVCVVPMVFTDTYWIVLLSNSLMGIPFPIINAMLLGFVFAKAPVNMQGRIATTLTVPAQALSSCCSAVAGALLPLLGFQQTVLLFLLVLIASCVLVVCSPSIRSIPSSKAWAQTTL</sequence>
<feature type="transmembrane region" description="Helical" evidence="7">
    <location>
        <begin position="267"/>
        <end position="287"/>
    </location>
</feature>
<evidence type="ECO:0000313" key="9">
    <source>
        <dbReference type="EMBL" id="OZG48733.1"/>
    </source>
</evidence>
<keyword evidence="6 7" id="KW-0472">Membrane</keyword>
<feature type="transmembrane region" description="Helical" evidence="7">
    <location>
        <begin position="358"/>
        <end position="383"/>
    </location>
</feature>
<keyword evidence="10" id="KW-1185">Reference proteome</keyword>
<evidence type="ECO:0000256" key="5">
    <source>
        <dbReference type="ARBA" id="ARBA00022989"/>
    </source>
</evidence>
<dbReference type="AlphaFoldDB" id="A0A261EPF5"/>
<keyword evidence="3" id="KW-1003">Cell membrane</keyword>
<protein>
    <submittedName>
        <fullName evidence="9">MFS transporter</fullName>
    </submittedName>
</protein>
<evidence type="ECO:0000313" key="10">
    <source>
        <dbReference type="Proteomes" id="UP000216004"/>
    </source>
</evidence>
<feature type="transmembrane region" description="Helical" evidence="7">
    <location>
        <begin position="294"/>
        <end position="316"/>
    </location>
</feature>
<reference evidence="9 10" key="1">
    <citation type="journal article" date="2017" name="BMC Genomics">
        <title>Comparative genomic and phylogenomic analyses of the Bifidobacteriaceae family.</title>
        <authorList>
            <person name="Lugli G.A."/>
            <person name="Milani C."/>
            <person name="Turroni F."/>
            <person name="Duranti S."/>
            <person name="Mancabelli L."/>
            <person name="Mangifesta M."/>
            <person name="Ferrario C."/>
            <person name="Modesto M."/>
            <person name="Mattarelli P."/>
            <person name="Jiri K."/>
            <person name="van Sinderen D."/>
            <person name="Ventura M."/>
        </authorList>
    </citation>
    <scope>NUCLEOTIDE SEQUENCE [LARGE SCALE GENOMIC DNA]</scope>
    <source>
        <strain evidence="9 10">DSM 22924</strain>
    </source>
</reference>
<accession>A0A261EPF5</accession>
<dbReference type="CDD" id="cd06173">
    <property type="entry name" value="MFS_MefA_like"/>
    <property type="match status" value="1"/>
</dbReference>
<feature type="transmembrane region" description="Helical" evidence="7">
    <location>
        <begin position="234"/>
        <end position="255"/>
    </location>
</feature>
<proteinExistence type="predicted"/>
<dbReference type="GO" id="GO:0022857">
    <property type="term" value="F:transmembrane transporter activity"/>
    <property type="evidence" value="ECO:0007669"/>
    <property type="project" value="InterPro"/>
</dbReference>
<feature type="transmembrane region" description="Helical" evidence="7">
    <location>
        <begin position="110"/>
        <end position="135"/>
    </location>
</feature>
<feature type="transmembrane region" description="Helical" evidence="7">
    <location>
        <begin position="322"/>
        <end position="346"/>
    </location>
</feature>
<keyword evidence="5 7" id="KW-1133">Transmembrane helix</keyword>
<comment type="subcellular location">
    <subcellularLocation>
        <location evidence="1">Cell membrane</location>
        <topology evidence="1">Multi-pass membrane protein</topology>
    </subcellularLocation>
</comment>
<comment type="caution">
    <text evidence="9">The sequence shown here is derived from an EMBL/GenBank/DDBJ whole genome shotgun (WGS) entry which is preliminary data.</text>
</comment>
<dbReference type="PANTHER" id="PTHR43266">
    <property type="entry name" value="MACROLIDE-EFFLUX PROTEIN"/>
    <property type="match status" value="1"/>
</dbReference>
<name>A0A261EPF5_9BIFI</name>
<dbReference type="Pfam" id="PF07690">
    <property type="entry name" value="MFS_1"/>
    <property type="match status" value="1"/>
</dbReference>
<dbReference type="Proteomes" id="UP000216004">
    <property type="component" value="Unassembled WGS sequence"/>
</dbReference>
<dbReference type="RefSeq" id="WP_094723664.1">
    <property type="nucleotide sequence ID" value="NZ_MWWS01000009.1"/>
</dbReference>
<dbReference type="SUPFAM" id="SSF103473">
    <property type="entry name" value="MFS general substrate transporter"/>
    <property type="match status" value="1"/>
</dbReference>
<gene>
    <name evidence="9" type="ORF">BOCO_1429</name>
</gene>
<evidence type="ECO:0000256" key="1">
    <source>
        <dbReference type="ARBA" id="ARBA00004651"/>
    </source>
</evidence>
<dbReference type="OrthoDB" id="4965946at2"/>
<evidence type="ECO:0000259" key="8">
    <source>
        <dbReference type="PROSITE" id="PS50850"/>
    </source>
</evidence>
<feature type="domain" description="Major facilitator superfamily (MFS) profile" evidence="8">
    <location>
        <begin position="233"/>
        <end position="423"/>
    </location>
</feature>
<keyword evidence="2" id="KW-0813">Transport</keyword>
<dbReference type="Gene3D" id="1.20.1250.20">
    <property type="entry name" value="MFS general substrate transporter like domains"/>
    <property type="match status" value="1"/>
</dbReference>
<feature type="transmembrane region" description="Helical" evidence="7">
    <location>
        <begin position="179"/>
        <end position="199"/>
    </location>
</feature>
<evidence type="ECO:0000256" key="4">
    <source>
        <dbReference type="ARBA" id="ARBA00022692"/>
    </source>
</evidence>
<keyword evidence="4 7" id="KW-0812">Transmembrane</keyword>
<evidence type="ECO:0000256" key="2">
    <source>
        <dbReference type="ARBA" id="ARBA00022448"/>
    </source>
</evidence>
<dbReference type="InterPro" id="IPR020846">
    <property type="entry name" value="MFS_dom"/>
</dbReference>
<dbReference type="GO" id="GO:0005886">
    <property type="term" value="C:plasma membrane"/>
    <property type="evidence" value="ECO:0007669"/>
    <property type="project" value="UniProtKB-SubCell"/>
</dbReference>
<dbReference type="PANTHER" id="PTHR43266:SF2">
    <property type="entry name" value="MAJOR FACILITATOR SUPERFAMILY (MFS) PROFILE DOMAIN-CONTAINING PROTEIN"/>
    <property type="match status" value="1"/>
</dbReference>
<dbReference type="InterPro" id="IPR011701">
    <property type="entry name" value="MFS"/>
</dbReference>
<dbReference type="InterPro" id="IPR036259">
    <property type="entry name" value="MFS_trans_sf"/>
</dbReference>
<dbReference type="EMBL" id="MWWS01000009">
    <property type="protein sequence ID" value="OZG48733.1"/>
    <property type="molecule type" value="Genomic_DNA"/>
</dbReference>
<evidence type="ECO:0000256" key="7">
    <source>
        <dbReference type="SAM" id="Phobius"/>
    </source>
</evidence>
<feature type="transmembrane region" description="Helical" evidence="7">
    <location>
        <begin position="389"/>
        <end position="409"/>
    </location>
</feature>
<feature type="transmembrane region" description="Helical" evidence="7">
    <location>
        <begin position="19"/>
        <end position="47"/>
    </location>
</feature>
<organism evidence="9 10">
    <name type="scientific">Bombiscardovia coagulans</name>
    <dbReference type="NCBI Taxonomy" id="686666"/>
    <lineage>
        <taxon>Bacteria</taxon>
        <taxon>Bacillati</taxon>
        <taxon>Actinomycetota</taxon>
        <taxon>Actinomycetes</taxon>
        <taxon>Bifidobacteriales</taxon>
        <taxon>Bifidobacteriaceae</taxon>
        <taxon>Bombiscardovia</taxon>
    </lineage>
</organism>